<accession>A0A1G7H169</accession>
<evidence type="ECO:0000313" key="1">
    <source>
        <dbReference type="EMBL" id="SDE94157.1"/>
    </source>
</evidence>
<organism evidence="1 2">
    <name type="scientific">Chitinophaga filiformis</name>
    <name type="common">Myxococcus filiformis</name>
    <name type="synonym">Flexibacter filiformis</name>
    <dbReference type="NCBI Taxonomy" id="104663"/>
    <lineage>
        <taxon>Bacteria</taxon>
        <taxon>Pseudomonadati</taxon>
        <taxon>Bacteroidota</taxon>
        <taxon>Chitinophagia</taxon>
        <taxon>Chitinophagales</taxon>
        <taxon>Chitinophagaceae</taxon>
        <taxon>Chitinophaga</taxon>
    </lineage>
</organism>
<sequence>MHVPEVHSFHIPVLGLGYSIDTPVKVARFGIASVISIVEDQLIEKMREYYCRQEGLTYQPITETDPDFRAARITHYLNLVNEIVQKQLNQLRSLPFEPGNDLVKYFELLPDNSRLKQQYLQMTRLPSGAEKQQLQQQLRQAIVAGAIDVNIMAKVDKLNTDADGHPLPSEYSDALAALRGFANSNLQSSVIISAGYNPRLYNYIDQFPDFLPDENGQLQKKLILKVSDYRSALVQGKILAKRGIWVSEFRIESGLNCGGHAFATEGILLGPILEEFKERKEALATELFTLCCAALAAKAQTAFSTQPPLKITVQGGIGTANENEFLLEHYAIDGTGWGSPFLLVPEATNVDENTLQQLATAQPDDYYMSDASPLGIPFNNFRKSSGEAQRLKRIENGRPGSPCIKKYLVSNTEFTDTPICTASRQYQHLKIKQLQEKQLPPEEHNKALEDITVKDCLCEGLGTAALLKDNIKPWRPGAAVTICPGPNLAYFSGVYTLSEMVGHIYGRLHLLNTLYRPNIFINELHLYITYWKKQMEKAADLSAKQAKYFQTFKSNLLEGIDYYKNIVSLFKKESNQYIANMKKELDDAILMIASQHINVAVSDNSPTNM</sequence>
<dbReference type="AlphaFoldDB" id="A0A1G7H169"/>
<dbReference type="OrthoDB" id="9811599at2"/>
<dbReference type="STRING" id="104663.SAMN04488121_101259"/>
<protein>
    <submittedName>
        <fullName evidence="1">Uncharacterized protein</fullName>
    </submittedName>
</protein>
<evidence type="ECO:0000313" key="2">
    <source>
        <dbReference type="Proteomes" id="UP000199045"/>
    </source>
</evidence>
<dbReference type="EMBL" id="FNBN01000001">
    <property type="protein sequence ID" value="SDE94157.1"/>
    <property type="molecule type" value="Genomic_DNA"/>
</dbReference>
<dbReference type="RefSeq" id="WP_089828424.1">
    <property type="nucleotide sequence ID" value="NZ_FNBN01000001.1"/>
</dbReference>
<proteinExistence type="predicted"/>
<gene>
    <name evidence="1" type="ORF">SAMN04488121_101259</name>
</gene>
<reference evidence="1 2" key="1">
    <citation type="submission" date="2016-10" db="EMBL/GenBank/DDBJ databases">
        <authorList>
            <person name="de Groot N.N."/>
        </authorList>
    </citation>
    <scope>NUCLEOTIDE SEQUENCE [LARGE SCALE GENOMIC DNA]</scope>
    <source>
        <strain evidence="1 2">DSM 527</strain>
    </source>
</reference>
<name>A0A1G7H169_CHIFI</name>
<dbReference type="Proteomes" id="UP000199045">
    <property type="component" value="Unassembled WGS sequence"/>
</dbReference>